<protein>
    <recommendedName>
        <fullName evidence="6">Acetyl-CoA synthetase-like protein</fullName>
    </recommendedName>
</protein>
<dbReference type="InterPro" id="IPR042099">
    <property type="entry name" value="ANL_N_sf"/>
</dbReference>
<reference evidence="4 5" key="1">
    <citation type="submission" date="2016-07" db="EMBL/GenBank/DDBJ databases">
        <title>Pervasive Adenine N6-methylation of Active Genes in Fungi.</title>
        <authorList>
            <consortium name="DOE Joint Genome Institute"/>
            <person name="Mondo S.J."/>
            <person name="Dannebaum R.O."/>
            <person name="Kuo R.C."/>
            <person name="Labutti K."/>
            <person name="Haridas S."/>
            <person name="Kuo A."/>
            <person name="Salamov A."/>
            <person name="Ahrendt S.R."/>
            <person name="Lipzen A."/>
            <person name="Sullivan W."/>
            <person name="Andreopoulos W.B."/>
            <person name="Clum A."/>
            <person name="Lindquist E."/>
            <person name="Daum C."/>
            <person name="Ramamoorthy G.K."/>
            <person name="Gryganskyi A."/>
            <person name="Culley D."/>
            <person name="Magnuson J.K."/>
            <person name="James T.Y."/>
            <person name="O'Malley M.A."/>
            <person name="Stajich J.E."/>
            <person name="Spatafora J.W."/>
            <person name="Visel A."/>
            <person name="Grigoriev I.V."/>
        </authorList>
    </citation>
    <scope>NUCLEOTIDE SEQUENCE [LARGE SCALE GENOMIC DNA]</scope>
    <source>
        <strain evidence="4 5">62-1032</strain>
    </source>
</reference>
<dbReference type="SUPFAM" id="SSF56801">
    <property type="entry name" value="Acetyl-CoA synthetase-like"/>
    <property type="match status" value="1"/>
</dbReference>
<dbReference type="Gene3D" id="3.30.300.30">
    <property type="match status" value="1"/>
</dbReference>
<feature type="domain" description="AMP-binding enzyme C-terminal" evidence="3">
    <location>
        <begin position="480"/>
        <end position="566"/>
    </location>
</feature>
<dbReference type="InterPro" id="IPR000873">
    <property type="entry name" value="AMP-dep_synth/lig_dom"/>
</dbReference>
<dbReference type="InterPro" id="IPR020845">
    <property type="entry name" value="AMP-binding_CS"/>
</dbReference>
<keyword evidence="1" id="KW-1133">Transmembrane helix</keyword>
<dbReference type="OrthoDB" id="6509636at2759"/>
<sequence>MYYDPKTSIYTGAPPAVIPDGLSLYDFMFHWRSTPNSTKRPDPTNSTWLIDSLDGRTLSFEGAHERTLNIARAFHSLGVGSDDCVLLFSGNEVDYATSLWASSRLGAVTSTANPAYTSSELTYQLNIVNEHNPVKVLVVHPDSLLAGIEAVDKSSLPTTSIVLIRAPDETTDPKAADLASNYRTLDDLIAELQSLDLPPTPVMTAAESKTKAAFYIFSSGTTGLPKATCISAYSVIAHVLQAASHWSATLPFTPFDPSTQTGDKVMACLPFYHIYGLVVVLHQSLFFATPVVVLRKFSLPTFLGAIERFKISILYVVPPMVVLLVKNDTSKYNLDSVRAGMTGAAPLTEETSLALQKKFPTWTFGQGYGMTETCTIISLFAGKNTPGASAGRLVPSVEGKIVSPEGKLLPPGEIGELWSRSPSNALGYLGNEKATAETFDLDGFVHTGDECRFDDAGWLYVVDRIKELIKVKGFQVAPAELEGHLLEHPLVQDVGVIGIVDEKDGERPKAFIHLVASAAEKLAKDPSLAEELSTTIKQHVKDHKVHYKHLGEVEFVPAIPKTPSGKLLRKDLRALHAASEKSKPKL</sequence>
<dbReference type="PANTHER" id="PTHR24096">
    <property type="entry name" value="LONG-CHAIN-FATTY-ACID--COA LIGASE"/>
    <property type="match status" value="1"/>
</dbReference>
<evidence type="ECO:0000259" key="3">
    <source>
        <dbReference type="Pfam" id="PF13193"/>
    </source>
</evidence>
<evidence type="ECO:0000256" key="1">
    <source>
        <dbReference type="SAM" id="Phobius"/>
    </source>
</evidence>
<dbReference type="PROSITE" id="PS00455">
    <property type="entry name" value="AMP_BINDING"/>
    <property type="match status" value="1"/>
</dbReference>
<dbReference type="STRING" id="106004.A0A1Y2DHP6"/>
<keyword evidence="1" id="KW-0812">Transmembrane</keyword>
<gene>
    <name evidence="4" type="ORF">BCR35DRAFT_355360</name>
</gene>
<dbReference type="Pfam" id="PF13193">
    <property type="entry name" value="AMP-binding_C"/>
    <property type="match status" value="1"/>
</dbReference>
<keyword evidence="5" id="KW-1185">Reference proteome</keyword>
<feature type="transmembrane region" description="Helical" evidence="1">
    <location>
        <begin position="272"/>
        <end position="294"/>
    </location>
</feature>
<name>A0A1Y2DHP6_9BASI</name>
<accession>A0A1Y2DHP6</accession>
<dbReference type="Proteomes" id="UP000193467">
    <property type="component" value="Unassembled WGS sequence"/>
</dbReference>
<proteinExistence type="predicted"/>
<evidence type="ECO:0008006" key="6">
    <source>
        <dbReference type="Google" id="ProtNLM"/>
    </source>
</evidence>
<dbReference type="InterPro" id="IPR045851">
    <property type="entry name" value="AMP-bd_C_sf"/>
</dbReference>
<dbReference type="EMBL" id="MCGR01000078">
    <property type="protein sequence ID" value="ORY58666.1"/>
    <property type="molecule type" value="Genomic_DNA"/>
</dbReference>
<evidence type="ECO:0000313" key="4">
    <source>
        <dbReference type="EMBL" id="ORY58666.1"/>
    </source>
</evidence>
<dbReference type="AlphaFoldDB" id="A0A1Y2DHP6"/>
<dbReference type="Pfam" id="PF00501">
    <property type="entry name" value="AMP-binding"/>
    <property type="match status" value="1"/>
</dbReference>
<organism evidence="4 5">
    <name type="scientific">Leucosporidium creatinivorum</name>
    <dbReference type="NCBI Taxonomy" id="106004"/>
    <lineage>
        <taxon>Eukaryota</taxon>
        <taxon>Fungi</taxon>
        <taxon>Dikarya</taxon>
        <taxon>Basidiomycota</taxon>
        <taxon>Pucciniomycotina</taxon>
        <taxon>Microbotryomycetes</taxon>
        <taxon>Leucosporidiales</taxon>
        <taxon>Leucosporidium</taxon>
    </lineage>
</organism>
<dbReference type="GO" id="GO:0016405">
    <property type="term" value="F:CoA-ligase activity"/>
    <property type="evidence" value="ECO:0007669"/>
    <property type="project" value="TreeGrafter"/>
</dbReference>
<keyword evidence="1" id="KW-0472">Membrane</keyword>
<dbReference type="InParanoid" id="A0A1Y2DHP6"/>
<comment type="caution">
    <text evidence="4">The sequence shown here is derived from an EMBL/GenBank/DDBJ whole genome shotgun (WGS) entry which is preliminary data.</text>
</comment>
<feature type="domain" description="AMP-dependent synthetase/ligase" evidence="2">
    <location>
        <begin position="46"/>
        <end position="429"/>
    </location>
</feature>
<dbReference type="InterPro" id="IPR025110">
    <property type="entry name" value="AMP-bd_C"/>
</dbReference>
<dbReference type="Gene3D" id="3.40.50.12780">
    <property type="entry name" value="N-terminal domain of ligase-like"/>
    <property type="match status" value="1"/>
</dbReference>
<evidence type="ECO:0000313" key="5">
    <source>
        <dbReference type="Proteomes" id="UP000193467"/>
    </source>
</evidence>
<dbReference type="PANTHER" id="PTHR24096:SF422">
    <property type="entry name" value="BCDNA.GH02901"/>
    <property type="match status" value="1"/>
</dbReference>
<evidence type="ECO:0000259" key="2">
    <source>
        <dbReference type="Pfam" id="PF00501"/>
    </source>
</evidence>